<sequence length="179" mass="20804">MLKKREYKNISKILFKINGICLNVIIKVTIKKVMFMNLEFNIAVHLLTFLVKHPDERYSSSELAERICVNPVQLRRVTRKLNNQQYLDASRGKYGGYQANDQTKKVNLAELFVAFSEERSDGRLFTGDEGNDCEISREIGHTMSKFHKREQALLIDYYKSVTIQDVLNEVLKEDSHETV</sequence>
<reference evidence="1" key="1">
    <citation type="submission" date="2015-01" db="EMBL/GenBank/DDBJ databases">
        <title>Novel erm(44)-related macrolide-lincosamide-streptogramin B resistance gene in Staphylococcus saprophyticus.</title>
        <authorList>
            <person name="Wendlandt S."/>
            <person name="Hess S."/>
            <person name="Li J."/>
            <person name="Kadlec K."/>
            <person name="Wang Y."/>
            <person name="Fessler A.T."/>
            <person name="Schwarz S."/>
            <person name="Gallert C."/>
        </authorList>
    </citation>
    <scope>NUCLEOTIDE SEQUENCE</scope>
    <source>
        <strain evidence="1">Ab-7</strain>
    </source>
</reference>
<protein>
    <submittedName>
        <fullName evidence="1">Transcriptional regulator</fullName>
    </submittedName>
</protein>
<proteinExistence type="predicted"/>
<dbReference type="GO" id="GO:0005829">
    <property type="term" value="C:cytosol"/>
    <property type="evidence" value="ECO:0007669"/>
    <property type="project" value="TreeGrafter"/>
</dbReference>
<dbReference type="EMBL" id="LN795824">
    <property type="protein sequence ID" value="CEO43723.1"/>
    <property type="molecule type" value="Genomic_DNA"/>
</dbReference>
<dbReference type="InterPro" id="IPR036388">
    <property type="entry name" value="WH-like_DNA-bd_sf"/>
</dbReference>
<dbReference type="InterPro" id="IPR036390">
    <property type="entry name" value="WH_DNA-bd_sf"/>
</dbReference>
<gene>
    <name evidence="1" type="primary">ORF_o20</name>
</gene>
<dbReference type="AlphaFoldDB" id="A0A1L7RVA6"/>
<dbReference type="Gene3D" id="1.10.10.10">
    <property type="entry name" value="Winged helix-like DNA-binding domain superfamily/Winged helix DNA-binding domain"/>
    <property type="match status" value="1"/>
</dbReference>
<dbReference type="InterPro" id="IPR000944">
    <property type="entry name" value="Tscrpt_reg_Rrf2"/>
</dbReference>
<organism evidence="1">
    <name type="scientific">Staphylococcus saprophyticus</name>
    <dbReference type="NCBI Taxonomy" id="29385"/>
    <lineage>
        <taxon>Bacteria</taxon>
        <taxon>Bacillati</taxon>
        <taxon>Bacillota</taxon>
        <taxon>Bacilli</taxon>
        <taxon>Bacillales</taxon>
        <taxon>Staphylococcaceae</taxon>
        <taxon>Staphylococcus</taxon>
    </lineage>
</organism>
<dbReference type="NCBIfam" id="NF041852">
    <property type="entry name" value="trans_reg_HypR"/>
    <property type="match status" value="1"/>
</dbReference>
<dbReference type="PANTHER" id="PTHR33221">
    <property type="entry name" value="WINGED HELIX-TURN-HELIX TRANSCRIPTIONAL REGULATOR, RRF2 FAMILY"/>
    <property type="match status" value="1"/>
</dbReference>
<evidence type="ECO:0000313" key="1">
    <source>
        <dbReference type="EMBL" id="CEO43723.1"/>
    </source>
</evidence>
<dbReference type="GO" id="GO:0003700">
    <property type="term" value="F:DNA-binding transcription factor activity"/>
    <property type="evidence" value="ECO:0007669"/>
    <property type="project" value="TreeGrafter"/>
</dbReference>
<dbReference type="PROSITE" id="PS51197">
    <property type="entry name" value="HTH_RRF2_2"/>
    <property type="match status" value="1"/>
</dbReference>
<accession>A0A1L7RVA6</accession>
<dbReference type="Pfam" id="PF02082">
    <property type="entry name" value="Rrf2"/>
    <property type="match status" value="1"/>
</dbReference>
<name>A0A1L7RVA6_STASA</name>
<dbReference type="SUPFAM" id="SSF46785">
    <property type="entry name" value="Winged helix' DNA-binding domain"/>
    <property type="match status" value="1"/>
</dbReference>
<dbReference type="PANTHER" id="PTHR33221:SF15">
    <property type="entry name" value="HTH-TYPE TRANSCRIPTIONAL REGULATOR YWGB-RELATED"/>
    <property type="match status" value="1"/>
</dbReference>